<keyword evidence="2 8" id="KW-0488">Methylation</keyword>
<gene>
    <name evidence="8 11" type="primary">rplC</name>
    <name evidence="11" type="ORF">ISQ63_02585</name>
</gene>
<evidence type="ECO:0000256" key="9">
    <source>
        <dbReference type="RuleBase" id="RU003905"/>
    </source>
</evidence>
<dbReference type="SUPFAM" id="SSF50447">
    <property type="entry name" value="Translation proteins"/>
    <property type="match status" value="1"/>
</dbReference>
<evidence type="ECO:0000256" key="6">
    <source>
        <dbReference type="ARBA" id="ARBA00023274"/>
    </source>
</evidence>
<evidence type="ECO:0000256" key="8">
    <source>
        <dbReference type="HAMAP-Rule" id="MF_01325"/>
    </source>
</evidence>
<dbReference type="Gene3D" id="3.30.160.810">
    <property type="match status" value="1"/>
</dbReference>
<evidence type="ECO:0000256" key="7">
    <source>
        <dbReference type="ARBA" id="ARBA00035243"/>
    </source>
</evidence>
<dbReference type="Pfam" id="PF00297">
    <property type="entry name" value="Ribosomal_L3"/>
    <property type="match status" value="1"/>
</dbReference>
<proteinExistence type="inferred from homology"/>
<name>A0A937HZU0_9GAMM</name>
<evidence type="ECO:0000313" key="12">
    <source>
        <dbReference type="Proteomes" id="UP000744438"/>
    </source>
</evidence>
<dbReference type="EMBL" id="JADHQC010000011">
    <property type="protein sequence ID" value="MBL6811754.1"/>
    <property type="molecule type" value="Genomic_DNA"/>
</dbReference>
<evidence type="ECO:0000256" key="3">
    <source>
        <dbReference type="ARBA" id="ARBA00022730"/>
    </source>
</evidence>
<dbReference type="GO" id="GO:0003735">
    <property type="term" value="F:structural constituent of ribosome"/>
    <property type="evidence" value="ECO:0007669"/>
    <property type="project" value="UniProtKB-UniRule"/>
</dbReference>
<dbReference type="PANTHER" id="PTHR11229:SF16">
    <property type="entry name" value="LARGE RIBOSOMAL SUBUNIT PROTEIN UL3C"/>
    <property type="match status" value="1"/>
</dbReference>
<feature type="modified residue" description="N5-methylglutamine" evidence="8">
    <location>
        <position position="152"/>
    </location>
</feature>
<accession>A0A937HZU0</accession>
<evidence type="ECO:0000256" key="4">
    <source>
        <dbReference type="ARBA" id="ARBA00022884"/>
    </source>
</evidence>
<comment type="similarity">
    <text evidence="1 8 9">Belongs to the universal ribosomal protein uL3 family.</text>
</comment>
<dbReference type="HAMAP" id="MF_01325_B">
    <property type="entry name" value="Ribosomal_uL3_B"/>
    <property type="match status" value="1"/>
</dbReference>
<organism evidence="11 12">
    <name type="scientific">SAR86 cluster bacterium</name>
    <dbReference type="NCBI Taxonomy" id="2030880"/>
    <lineage>
        <taxon>Bacteria</taxon>
        <taxon>Pseudomonadati</taxon>
        <taxon>Pseudomonadota</taxon>
        <taxon>Gammaproteobacteria</taxon>
        <taxon>SAR86 cluster</taxon>
    </lineage>
</organism>
<evidence type="ECO:0000313" key="11">
    <source>
        <dbReference type="EMBL" id="MBL6811754.1"/>
    </source>
</evidence>
<keyword evidence="3 8" id="KW-0699">rRNA-binding</keyword>
<evidence type="ECO:0000256" key="1">
    <source>
        <dbReference type="ARBA" id="ARBA00006540"/>
    </source>
</evidence>
<dbReference type="GO" id="GO:0022625">
    <property type="term" value="C:cytosolic large ribosomal subunit"/>
    <property type="evidence" value="ECO:0007669"/>
    <property type="project" value="TreeGrafter"/>
</dbReference>
<protein>
    <recommendedName>
        <fullName evidence="7 8">Large ribosomal subunit protein uL3</fullName>
    </recommendedName>
</protein>
<dbReference type="PANTHER" id="PTHR11229">
    <property type="entry name" value="50S RIBOSOMAL PROTEIN L3"/>
    <property type="match status" value="1"/>
</dbReference>
<comment type="caution">
    <text evidence="11">The sequence shown here is derived from an EMBL/GenBank/DDBJ whole genome shotgun (WGS) entry which is preliminary data.</text>
</comment>
<dbReference type="InterPro" id="IPR009000">
    <property type="entry name" value="Transl_B-barrel_sf"/>
</dbReference>
<evidence type="ECO:0000256" key="5">
    <source>
        <dbReference type="ARBA" id="ARBA00022980"/>
    </source>
</evidence>
<dbReference type="InterPro" id="IPR019927">
    <property type="entry name" value="Ribosomal_uL3_bac/org-type"/>
</dbReference>
<comment type="subunit">
    <text evidence="8 10">Part of the 50S ribosomal subunit. Forms a cluster with proteins L14 and L19.</text>
</comment>
<keyword evidence="6 8" id="KW-0687">Ribonucleoprotein</keyword>
<sequence>MIGLIARKEGMSRIFTEEGKSVPVTILKIHSNVVSQIKTSEKDGYHAIQISAVEQSEKNQSKAEVGHLKKNNISFKKLSQEFSLNTSEEENLDIGSEIKADIFEEGQFVDVIGTTKGKGFAGTVKRWNFATQDATHGNSLAHRKPGSIGQCQTPGRVWKGKKMSGHMGNVRQTTQNLKVQKIDLENNFILIKGAVPGPNGSEVTIKPAVKKS</sequence>
<comment type="function">
    <text evidence="8 10">One of the primary rRNA binding proteins, it binds directly near the 3'-end of the 23S rRNA, where it nucleates assembly of the 50S subunit.</text>
</comment>
<keyword evidence="4 8" id="KW-0694">RNA-binding</keyword>
<evidence type="ECO:0000256" key="10">
    <source>
        <dbReference type="RuleBase" id="RU003906"/>
    </source>
</evidence>
<keyword evidence="5 8" id="KW-0689">Ribosomal protein</keyword>
<dbReference type="InterPro" id="IPR019926">
    <property type="entry name" value="Ribosomal_uL3_CS"/>
</dbReference>
<evidence type="ECO:0000256" key="2">
    <source>
        <dbReference type="ARBA" id="ARBA00022481"/>
    </source>
</evidence>
<dbReference type="GO" id="GO:0006412">
    <property type="term" value="P:translation"/>
    <property type="evidence" value="ECO:0007669"/>
    <property type="project" value="UniProtKB-UniRule"/>
</dbReference>
<dbReference type="NCBIfam" id="TIGR03625">
    <property type="entry name" value="L3_bact"/>
    <property type="match status" value="1"/>
</dbReference>
<dbReference type="PROSITE" id="PS00474">
    <property type="entry name" value="RIBOSOMAL_L3"/>
    <property type="match status" value="1"/>
</dbReference>
<reference evidence="11" key="1">
    <citation type="submission" date="2020-10" db="EMBL/GenBank/DDBJ databases">
        <title>Microbiome of the Black Sea water column analyzed by genome centric metagenomics.</title>
        <authorList>
            <person name="Cabello-Yeves P.J."/>
            <person name="Callieri C."/>
            <person name="Picazo A."/>
            <person name="Mehrshad M."/>
            <person name="Haro-Moreno J.M."/>
            <person name="Roda-Garcia J."/>
            <person name="Dzembekova N."/>
            <person name="Slabakova V."/>
            <person name="Slabakova N."/>
            <person name="Moncheva S."/>
            <person name="Rodriguez-Valera F."/>
        </authorList>
    </citation>
    <scope>NUCLEOTIDE SEQUENCE</scope>
    <source>
        <strain evidence="11">BS307-5m-G49</strain>
    </source>
</reference>
<dbReference type="FunFam" id="2.40.30.10:FF:000004">
    <property type="entry name" value="50S ribosomal protein L3"/>
    <property type="match status" value="1"/>
</dbReference>
<comment type="PTM">
    <text evidence="8">Methylated by PrmB.</text>
</comment>
<dbReference type="GO" id="GO:0019843">
    <property type="term" value="F:rRNA binding"/>
    <property type="evidence" value="ECO:0007669"/>
    <property type="project" value="UniProtKB-UniRule"/>
</dbReference>
<dbReference type="Gene3D" id="2.40.30.10">
    <property type="entry name" value="Translation factors"/>
    <property type="match status" value="1"/>
</dbReference>
<dbReference type="AlphaFoldDB" id="A0A937HZU0"/>
<dbReference type="Proteomes" id="UP000744438">
    <property type="component" value="Unassembled WGS sequence"/>
</dbReference>
<dbReference type="InterPro" id="IPR000597">
    <property type="entry name" value="Ribosomal_uL3"/>
</dbReference>